<dbReference type="PANTHER" id="PTHR37841">
    <property type="entry name" value="GLR2918 PROTEIN"/>
    <property type="match status" value="1"/>
</dbReference>
<proteinExistence type="predicted"/>
<protein>
    <submittedName>
        <fullName evidence="2">WG repeat-containing protein</fullName>
    </submittedName>
</protein>
<reference evidence="2" key="1">
    <citation type="submission" date="2020-10" db="EMBL/GenBank/DDBJ databases">
        <authorList>
            <person name="Gilroy R."/>
        </authorList>
    </citation>
    <scope>NUCLEOTIDE SEQUENCE</scope>
    <source>
        <strain evidence="2">ChiSjej6B24-2974</strain>
    </source>
</reference>
<gene>
    <name evidence="2" type="ORF">IAA52_04005</name>
</gene>
<reference evidence="2" key="2">
    <citation type="journal article" date="2021" name="PeerJ">
        <title>Extensive microbial diversity within the chicken gut microbiome revealed by metagenomics and culture.</title>
        <authorList>
            <person name="Gilroy R."/>
            <person name="Ravi A."/>
            <person name="Getino M."/>
            <person name="Pursley I."/>
            <person name="Horton D.L."/>
            <person name="Alikhan N.F."/>
            <person name="Baker D."/>
            <person name="Gharbi K."/>
            <person name="Hall N."/>
            <person name="Watson M."/>
            <person name="Adriaenssens E.M."/>
            <person name="Foster-Nyarko E."/>
            <person name="Jarju S."/>
            <person name="Secka A."/>
            <person name="Antonio M."/>
            <person name="Oren A."/>
            <person name="Chaudhuri R.R."/>
            <person name="La Ragione R."/>
            <person name="Hildebrand F."/>
            <person name="Pallen M.J."/>
        </authorList>
    </citation>
    <scope>NUCLEOTIDE SEQUENCE</scope>
    <source>
        <strain evidence="2">ChiSjej6B24-2974</strain>
    </source>
</reference>
<accession>A0A9D0ZMN2</accession>
<feature type="signal peptide" evidence="1">
    <location>
        <begin position="1"/>
        <end position="20"/>
    </location>
</feature>
<dbReference type="InterPro" id="IPR032774">
    <property type="entry name" value="WG_beta_rep"/>
</dbReference>
<dbReference type="AlphaFoldDB" id="A0A9D0ZMN2"/>
<evidence type="ECO:0000313" key="3">
    <source>
        <dbReference type="Proteomes" id="UP000824260"/>
    </source>
</evidence>
<comment type="caution">
    <text evidence="2">The sequence shown here is derived from an EMBL/GenBank/DDBJ whole genome shotgun (WGS) entry which is preliminary data.</text>
</comment>
<organism evidence="2 3">
    <name type="scientific">Candidatus Pullichristensenella stercorigallinarum</name>
    <dbReference type="NCBI Taxonomy" id="2840909"/>
    <lineage>
        <taxon>Bacteria</taxon>
        <taxon>Bacillati</taxon>
        <taxon>Bacillota</taxon>
        <taxon>Clostridia</taxon>
        <taxon>Candidatus Pullichristensenella</taxon>
    </lineage>
</organism>
<name>A0A9D0ZMN2_9FIRM</name>
<dbReference type="EMBL" id="DVFZ01000040">
    <property type="protein sequence ID" value="HIQ82246.1"/>
    <property type="molecule type" value="Genomic_DNA"/>
</dbReference>
<keyword evidence="1" id="KW-0732">Signal</keyword>
<feature type="chain" id="PRO_5039347956" evidence="1">
    <location>
        <begin position="21"/>
        <end position="478"/>
    </location>
</feature>
<dbReference type="PANTHER" id="PTHR37841:SF1">
    <property type="entry name" value="DUF3298 DOMAIN-CONTAINING PROTEIN"/>
    <property type="match status" value="1"/>
</dbReference>
<sequence length="478" mass="52253">MRRFLAAILCAALLCMAASAETFAVSTGEGALLLTDAGETLTQWGEYAALYRLSGADCPEERALFMAAPVLSSPPEGAETGEAARAYLLDARGKRLNDEMYTTANHIPEAGVAVVWQGEWAGAIDETGVELLPCAYGGVIPDGEGGFLATPRASFAYDADGYPVSARLWHFGADGAATDTGLDVQPYLYGAFSDGLAPVQVLTGALWRYGYINSRGELAIEPAFDYAEEFRDGFAAARTLEGKMGLLRADGTWALEPVYDDIGYLWGQGDAFYALRGGSVEILERETLAPRATHTFEYVDYIYAYEVDGALVIAVADGALTAISMDGEILFRGEVDSLSISSSFIARTGAAQRLVCATGVWPEQEYYLTDLRLRPVAGPYTSIESGLWWKDGEGRFLVCDYELYEETFDGESYTYPLASSYVYGVIDQDGNEVLPMAWNTIQYLSPQRYWARRGETWSMIDEAGNVYFEISQYVDLMD</sequence>
<evidence type="ECO:0000256" key="1">
    <source>
        <dbReference type="SAM" id="SignalP"/>
    </source>
</evidence>
<dbReference type="Proteomes" id="UP000824260">
    <property type="component" value="Unassembled WGS sequence"/>
</dbReference>
<evidence type="ECO:0000313" key="2">
    <source>
        <dbReference type="EMBL" id="HIQ82246.1"/>
    </source>
</evidence>
<dbReference type="Pfam" id="PF14903">
    <property type="entry name" value="WG_beta_rep"/>
    <property type="match status" value="2"/>
</dbReference>